<dbReference type="AlphaFoldDB" id="A0A0D6P387"/>
<dbReference type="GO" id="GO:0044718">
    <property type="term" value="P:siderophore transmembrane transport"/>
    <property type="evidence" value="ECO:0007669"/>
    <property type="project" value="TreeGrafter"/>
</dbReference>
<feature type="signal peptide" evidence="10">
    <location>
        <begin position="1"/>
        <end position="25"/>
    </location>
</feature>
<dbReference type="InterPro" id="IPR036942">
    <property type="entry name" value="Beta-barrel_TonB_sf"/>
</dbReference>
<name>A0A0D6P387_9PROT</name>
<dbReference type="Gene3D" id="2.170.130.10">
    <property type="entry name" value="TonB-dependent receptor, plug domain"/>
    <property type="match status" value="1"/>
</dbReference>
<keyword evidence="9" id="KW-0998">Cell outer membrane</keyword>
<evidence type="ECO:0000256" key="10">
    <source>
        <dbReference type="SAM" id="SignalP"/>
    </source>
</evidence>
<dbReference type="PANTHER" id="PTHR30069">
    <property type="entry name" value="TONB-DEPENDENT OUTER MEMBRANE RECEPTOR"/>
    <property type="match status" value="1"/>
</dbReference>
<sequence length="789" mass="82942">MRDRRILSCLFAAVPALLHVLPARAQAVPAGLAQGGAVDIGTVSAGDSSGAPAGASAAPTPEQVLHSGDTVRVLDSTQMGAAGPVAGAAQALALAPGANVTGYGNTGSSKFTVSLDGATNGWAGAGGYGGNALLQVTLDGVPMNNPSTGLYPSAALPQLGMFQSTTVTYGGGLAVNRWTNSGGGTVEFTPIQPTTLSGGDITGSYGSFDQRNLVFDIRSGTIDGWSSVIAGGVGGGNDFRTGPDGFANPGHNEALYAKTTKSFDGGDVAFGAYYGEGDAYRPNVIPLSPNPAITIYGYDPAGHVVPGPLYSEKGGFYQSLPQAAWSKYDKDIWWDVYTRQNVRLGDVGVLHNLLWFSDEVRLHDKIYNYQQDSPNALERLDPTNHTTGDKLWVTVPLPYQTVAAGGYVMRSFYNTKADFWNPLPPYGGTQYTPNGPYRSGNFTQDNLALFVQDDISPVDTLHITPALRLVQFNVSYSNQAMGPDAQFAGATGTDQSQFAGGSNSYHALEPSLAANWAVRPWLALYANYTQVYQTPLVGGGGGLYQAVPATGTQLEQAREAQAGFKTHFVAPLSWIDGIDTGANVFDLRFSKQVITATLFGGAEEIALGTSEMRGINFYGDADIAGGVHCFVNGAVETTQYTSYTSGGIDFSGRRVPYVPASTLNLGISRAIPLDRVIVTPAAWYQFIGQQAYYNDAAAIGPNGPVGAPSRSSIAGYQTVNLSLDAKFPVTAEGRDMTIDASLSVLNVLGARYNFFEYGSAGAYFGNGTPVVLGYQGAPRSIYGQVGIMF</sequence>
<evidence type="ECO:0000259" key="11">
    <source>
        <dbReference type="Pfam" id="PF00593"/>
    </source>
</evidence>
<dbReference type="RefSeq" id="WP_048859898.1">
    <property type="nucleotide sequence ID" value="NZ_BANB01000055.1"/>
</dbReference>
<evidence type="ECO:0000256" key="4">
    <source>
        <dbReference type="ARBA" id="ARBA00022692"/>
    </source>
</evidence>
<dbReference type="Gene3D" id="2.40.170.20">
    <property type="entry name" value="TonB-dependent receptor, beta-barrel domain"/>
    <property type="match status" value="1"/>
</dbReference>
<proteinExistence type="predicted"/>
<keyword evidence="6" id="KW-0798">TonB box</keyword>
<evidence type="ECO:0000256" key="9">
    <source>
        <dbReference type="ARBA" id="ARBA00023237"/>
    </source>
</evidence>
<keyword evidence="2" id="KW-0813">Transport</keyword>
<gene>
    <name evidence="12" type="ORF">Asru_0055_02</name>
</gene>
<dbReference type="SUPFAM" id="SSF56935">
    <property type="entry name" value="Porins"/>
    <property type="match status" value="1"/>
</dbReference>
<evidence type="ECO:0000256" key="8">
    <source>
        <dbReference type="ARBA" id="ARBA00023170"/>
    </source>
</evidence>
<keyword evidence="8 12" id="KW-0675">Receptor</keyword>
<accession>A0A0D6P387</accession>
<keyword evidence="13" id="KW-1185">Reference proteome</keyword>
<dbReference type="GO" id="GO:0015344">
    <property type="term" value="F:siderophore uptake transmembrane transporter activity"/>
    <property type="evidence" value="ECO:0007669"/>
    <property type="project" value="TreeGrafter"/>
</dbReference>
<organism evidence="12 13">
    <name type="scientific">Acidisphaera rubrifaciens HS-AP3</name>
    <dbReference type="NCBI Taxonomy" id="1231350"/>
    <lineage>
        <taxon>Bacteria</taxon>
        <taxon>Pseudomonadati</taxon>
        <taxon>Pseudomonadota</taxon>
        <taxon>Alphaproteobacteria</taxon>
        <taxon>Acetobacterales</taxon>
        <taxon>Acetobacteraceae</taxon>
        <taxon>Acidisphaera</taxon>
    </lineage>
</organism>
<comment type="subcellular location">
    <subcellularLocation>
        <location evidence="1">Cell outer membrane</location>
        <topology evidence="1">Multi-pass membrane protein</topology>
    </subcellularLocation>
</comment>
<evidence type="ECO:0000256" key="2">
    <source>
        <dbReference type="ARBA" id="ARBA00022448"/>
    </source>
</evidence>
<dbReference type="GO" id="GO:0009279">
    <property type="term" value="C:cell outer membrane"/>
    <property type="evidence" value="ECO:0007669"/>
    <property type="project" value="UniProtKB-SubCell"/>
</dbReference>
<feature type="domain" description="TonB-dependent receptor-like beta-barrel" evidence="11">
    <location>
        <begin position="327"/>
        <end position="745"/>
    </location>
</feature>
<evidence type="ECO:0000256" key="7">
    <source>
        <dbReference type="ARBA" id="ARBA00023136"/>
    </source>
</evidence>
<protein>
    <submittedName>
        <fullName evidence="12">TonB-dependent receptor</fullName>
    </submittedName>
</protein>
<dbReference type="EMBL" id="BANB01000055">
    <property type="protein sequence ID" value="GAN76117.1"/>
    <property type="molecule type" value="Genomic_DNA"/>
</dbReference>
<evidence type="ECO:0000256" key="5">
    <source>
        <dbReference type="ARBA" id="ARBA00022729"/>
    </source>
</evidence>
<keyword evidence="5 10" id="KW-0732">Signal</keyword>
<dbReference type="Pfam" id="PF00593">
    <property type="entry name" value="TonB_dep_Rec_b-barrel"/>
    <property type="match status" value="1"/>
</dbReference>
<keyword evidence="7" id="KW-0472">Membrane</keyword>
<keyword evidence="3" id="KW-1134">Transmembrane beta strand</keyword>
<feature type="chain" id="PRO_5002309479" evidence="10">
    <location>
        <begin position="26"/>
        <end position="789"/>
    </location>
</feature>
<evidence type="ECO:0000256" key="6">
    <source>
        <dbReference type="ARBA" id="ARBA00023077"/>
    </source>
</evidence>
<reference evidence="12 13" key="1">
    <citation type="submission" date="2012-11" db="EMBL/GenBank/DDBJ databases">
        <title>Whole genome sequence of Acidisphaera rubrifaciens HS-AP3.</title>
        <authorList>
            <person name="Azuma Y."/>
            <person name="Higashiura N."/>
            <person name="Hirakawa H."/>
            <person name="Matsushita K."/>
        </authorList>
    </citation>
    <scope>NUCLEOTIDE SEQUENCE [LARGE SCALE GENOMIC DNA]</scope>
    <source>
        <strain evidence="12 13">HS-AP3</strain>
    </source>
</reference>
<dbReference type="Proteomes" id="UP000032680">
    <property type="component" value="Unassembled WGS sequence"/>
</dbReference>
<keyword evidence="4" id="KW-0812">Transmembrane</keyword>
<evidence type="ECO:0000313" key="12">
    <source>
        <dbReference type="EMBL" id="GAN76117.1"/>
    </source>
</evidence>
<dbReference type="PANTHER" id="PTHR30069:SF29">
    <property type="entry name" value="HEMOGLOBIN AND HEMOGLOBIN-HAPTOGLOBIN-BINDING PROTEIN 1-RELATED"/>
    <property type="match status" value="1"/>
</dbReference>
<dbReference type="InterPro" id="IPR000531">
    <property type="entry name" value="Beta-barrel_TonB"/>
</dbReference>
<evidence type="ECO:0000256" key="1">
    <source>
        <dbReference type="ARBA" id="ARBA00004571"/>
    </source>
</evidence>
<dbReference type="InterPro" id="IPR039426">
    <property type="entry name" value="TonB-dep_rcpt-like"/>
</dbReference>
<comment type="caution">
    <text evidence="12">The sequence shown here is derived from an EMBL/GenBank/DDBJ whole genome shotgun (WGS) entry which is preliminary data.</text>
</comment>
<evidence type="ECO:0000313" key="13">
    <source>
        <dbReference type="Proteomes" id="UP000032680"/>
    </source>
</evidence>
<evidence type="ECO:0000256" key="3">
    <source>
        <dbReference type="ARBA" id="ARBA00022452"/>
    </source>
</evidence>
<dbReference type="OrthoDB" id="7386960at2"/>
<dbReference type="InterPro" id="IPR037066">
    <property type="entry name" value="Plug_dom_sf"/>
</dbReference>